<protein>
    <recommendedName>
        <fullName evidence="2">VWFA domain-containing protein</fullName>
    </recommendedName>
</protein>
<evidence type="ECO:0000259" key="2">
    <source>
        <dbReference type="PROSITE" id="PS50234"/>
    </source>
</evidence>
<accession>A0A2P8DCC3</accession>
<keyword evidence="4" id="KW-1185">Reference proteome</keyword>
<feature type="region of interest" description="Disordered" evidence="1">
    <location>
        <begin position="255"/>
        <end position="283"/>
    </location>
</feature>
<gene>
    <name evidence="3" type="ORF">B0I18_1011022</name>
</gene>
<dbReference type="EMBL" id="PYGD01000001">
    <property type="protein sequence ID" value="PSK94859.1"/>
    <property type="molecule type" value="Genomic_DNA"/>
</dbReference>
<dbReference type="SUPFAM" id="SSF53300">
    <property type="entry name" value="vWA-like"/>
    <property type="match status" value="1"/>
</dbReference>
<dbReference type="PROSITE" id="PS50234">
    <property type="entry name" value="VWFA"/>
    <property type="match status" value="1"/>
</dbReference>
<name>A0A2P8DCC3_9BACT</name>
<dbReference type="Proteomes" id="UP000240572">
    <property type="component" value="Unassembled WGS sequence"/>
</dbReference>
<feature type="compositionally biased region" description="Basic and acidic residues" evidence="1">
    <location>
        <begin position="378"/>
        <end position="406"/>
    </location>
</feature>
<comment type="caution">
    <text evidence="3">The sequence shown here is derived from an EMBL/GenBank/DDBJ whole genome shotgun (WGS) entry which is preliminary data.</text>
</comment>
<dbReference type="InterPro" id="IPR002035">
    <property type="entry name" value="VWF_A"/>
</dbReference>
<feature type="region of interest" description="Disordered" evidence="1">
    <location>
        <begin position="357"/>
        <end position="406"/>
    </location>
</feature>
<evidence type="ECO:0000313" key="3">
    <source>
        <dbReference type="EMBL" id="PSK94859.1"/>
    </source>
</evidence>
<evidence type="ECO:0000313" key="4">
    <source>
        <dbReference type="Proteomes" id="UP000240572"/>
    </source>
</evidence>
<organism evidence="3 4">
    <name type="scientific">Taibaiella chishuiensis</name>
    <dbReference type="NCBI Taxonomy" id="1434707"/>
    <lineage>
        <taxon>Bacteria</taxon>
        <taxon>Pseudomonadati</taxon>
        <taxon>Bacteroidota</taxon>
        <taxon>Chitinophagia</taxon>
        <taxon>Chitinophagales</taxon>
        <taxon>Chitinophagaceae</taxon>
        <taxon>Taibaiella</taxon>
    </lineage>
</organism>
<feature type="domain" description="VWFA" evidence="2">
    <location>
        <begin position="44"/>
        <end position="187"/>
    </location>
</feature>
<dbReference type="SMART" id="SM00327">
    <property type="entry name" value="VWA"/>
    <property type="match status" value="1"/>
</dbReference>
<dbReference type="Gene3D" id="3.40.50.410">
    <property type="entry name" value="von Willebrand factor, type A domain"/>
    <property type="match status" value="1"/>
</dbReference>
<sequence length="659" mass="73418">METGKHGFKDLKRTYNIRIGILLIISMLAAYRSFGQPEAQKPARILFLLDASSSMLSDWQGRENRFHAASRIIGAIADSIHGINPDVAFALRVYGNQFPAQDKNCYDSRLEVPFGYNNVERIQARLRYLHPMGFSPIAWSLAQTAELDFTESNSFAYSIVLITDGGESCGGDICATVTNLLSKKISFKPYILSLVEYEPLRQQYACLGKYLTVATEKDIIPAVKTIIGDNRVIFSIRGTGLKTIAGATPPPTIVPVKMQPRSVAPPKAEEDPKPATPKVVQPEPRQPVVVKAPAPVKEPVPVKEEEPRAPARNIVQVDRIRRHTKLLRLNNLYVLPDPNPVTVPRLPRIKIPLEEEPRIVASTPPPATNRPPVTQPLPERRPATKPPAERPPAKPPVADKKEKEEPVDFLVKQDEAQETTAQIYFTNGQGKFYLTEPRMIFRDSKTQKEIKSVYRNVSGGEPTPIKIPEGTYDIVIPGSKAKASNVTVAPNKTNKIYIKVGRASLAFHYSTAPKRPVKEYTALVSKRFEGGPVVKHRCDEELPYDPTNYHVEINTLPPTIYNVDLNFNEVKLLDIPEAGTLEITNTVSFGKVQFWYRLGDAFVPFLEMMINGNTAAQRANLLPGAYQVRYFKRNAAGQEATVRAFSIKSNAVTQVQLEP</sequence>
<evidence type="ECO:0000256" key="1">
    <source>
        <dbReference type="SAM" id="MobiDB-lite"/>
    </source>
</evidence>
<dbReference type="InterPro" id="IPR036465">
    <property type="entry name" value="vWFA_dom_sf"/>
</dbReference>
<feature type="compositionally biased region" description="Pro residues" evidence="1">
    <location>
        <begin position="363"/>
        <end position="375"/>
    </location>
</feature>
<reference evidence="3 4" key="1">
    <citation type="submission" date="2018-03" db="EMBL/GenBank/DDBJ databases">
        <title>Genomic Encyclopedia of Type Strains, Phase III (KMG-III): the genomes of soil and plant-associated and newly described type strains.</title>
        <authorList>
            <person name="Whitman W."/>
        </authorList>
    </citation>
    <scope>NUCLEOTIDE SEQUENCE [LARGE SCALE GENOMIC DNA]</scope>
    <source>
        <strain evidence="3 4">CGMCC 1.12700</strain>
    </source>
</reference>
<dbReference type="AlphaFoldDB" id="A0A2P8DCC3"/>
<proteinExistence type="predicted"/>